<name>A0A447QQL7_SERRU</name>
<dbReference type="NCBIfam" id="NF045617">
    <property type="entry name" value="mostly_LP"/>
    <property type="match status" value="1"/>
</dbReference>
<feature type="chain" id="PRO_5018990177" description="DUF7480 domain-containing protein" evidence="1">
    <location>
        <begin position="21"/>
        <end position="136"/>
    </location>
</feature>
<evidence type="ECO:0000259" key="2">
    <source>
        <dbReference type="Pfam" id="PF24295"/>
    </source>
</evidence>
<evidence type="ECO:0000313" key="4">
    <source>
        <dbReference type="Proteomes" id="UP000271603"/>
    </source>
</evidence>
<dbReference type="InterPro" id="IPR054657">
    <property type="entry name" value="T6SS_periplasmic_put"/>
</dbReference>
<protein>
    <recommendedName>
        <fullName evidence="2">DUF7480 domain-containing protein</fullName>
    </recommendedName>
</protein>
<dbReference type="AlphaFoldDB" id="A0A447QQL7"/>
<dbReference type="PROSITE" id="PS51257">
    <property type="entry name" value="PROKAR_LIPOPROTEIN"/>
    <property type="match status" value="1"/>
</dbReference>
<reference evidence="3 4" key="1">
    <citation type="submission" date="2018-12" db="EMBL/GenBank/DDBJ databases">
        <authorList>
            <consortium name="Pathogen Informatics"/>
        </authorList>
    </citation>
    <scope>NUCLEOTIDE SEQUENCE [LARGE SCALE GENOMIC DNA]</scope>
    <source>
        <strain evidence="3 4">NCTC9419</strain>
    </source>
</reference>
<sequence>MKRILVIAIPLLLLTGCMHLNDPRPKHYKAPVTTVANKVCVIVQPEADEQIVTIRINEIGNDNNTLEKYGLAVIASAERCVTDFGYAFTAGKAYNFMVILESPEKKKRGVQPSARIYGASFSLWRLNGKLQATPLY</sequence>
<evidence type="ECO:0000313" key="3">
    <source>
        <dbReference type="EMBL" id="VEA72302.1"/>
    </source>
</evidence>
<dbReference type="Pfam" id="PF24295">
    <property type="entry name" value="DUF7480"/>
    <property type="match status" value="1"/>
</dbReference>
<organism evidence="3 4">
    <name type="scientific">Serratia rubidaea</name>
    <name type="common">Serratia marinorubra</name>
    <dbReference type="NCBI Taxonomy" id="61652"/>
    <lineage>
        <taxon>Bacteria</taxon>
        <taxon>Pseudomonadati</taxon>
        <taxon>Pseudomonadota</taxon>
        <taxon>Gammaproteobacteria</taxon>
        <taxon>Enterobacterales</taxon>
        <taxon>Yersiniaceae</taxon>
        <taxon>Serratia</taxon>
    </lineage>
</organism>
<feature type="signal peptide" evidence="1">
    <location>
        <begin position="1"/>
        <end position="20"/>
    </location>
</feature>
<evidence type="ECO:0000256" key="1">
    <source>
        <dbReference type="SAM" id="SignalP"/>
    </source>
</evidence>
<feature type="domain" description="DUF7480" evidence="2">
    <location>
        <begin position="27"/>
        <end position="125"/>
    </location>
</feature>
<dbReference type="InterPro" id="IPR055903">
    <property type="entry name" value="DUF7480"/>
</dbReference>
<proteinExistence type="predicted"/>
<dbReference type="Proteomes" id="UP000271603">
    <property type="component" value="Chromosome"/>
</dbReference>
<keyword evidence="1" id="KW-0732">Signal</keyword>
<accession>A0A447QQL7</accession>
<gene>
    <name evidence="3" type="ORF">NCTC9419_03901</name>
</gene>
<dbReference type="EMBL" id="LR134155">
    <property type="protein sequence ID" value="VEA72302.1"/>
    <property type="molecule type" value="Genomic_DNA"/>
</dbReference>